<dbReference type="AlphaFoldDB" id="A0A9Q0SFI2"/>
<gene>
    <name evidence="2" type="ORF">OIU85_011322</name>
</gene>
<dbReference type="EMBL" id="JAPFFL010000016">
    <property type="protein sequence ID" value="KAJ6675138.1"/>
    <property type="molecule type" value="Genomic_DNA"/>
</dbReference>
<accession>A0A9Q0SFI2</accession>
<feature type="region of interest" description="Disordered" evidence="1">
    <location>
        <begin position="23"/>
        <end position="48"/>
    </location>
</feature>
<evidence type="ECO:0000313" key="3">
    <source>
        <dbReference type="Proteomes" id="UP001151529"/>
    </source>
</evidence>
<evidence type="ECO:0000313" key="2">
    <source>
        <dbReference type="EMBL" id="KAJ6675138.1"/>
    </source>
</evidence>
<protein>
    <submittedName>
        <fullName evidence="2">Uncharacterized protein</fullName>
    </submittedName>
</protein>
<organism evidence="2 3">
    <name type="scientific">Salix viminalis</name>
    <name type="common">Common osier</name>
    <name type="synonym">Basket willow</name>
    <dbReference type="NCBI Taxonomy" id="40686"/>
    <lineage>
        <taxon>Eukaryota</taxon>
        <taxon>Viridiplantae</taxon>
        <taxon>Streptophyta</taxon>
        <taxon>Embryophyta</taxon>
        <taxon>Tracheophyta</taxon>
        <taxon>Spermatophyta</taxon>
        <taxon>Magnoliopsida</taxon>
        <taxon>eudicotyledons</taxon>
        <taxon>Gunneridae</taxon>
        <taxon>Pentapetalae</taxon>
        <taxon>rosids</taxon>
        <taxon>fabids</taxon>
        <taxon>Malpighiales</taxon>
        <taxon>Salicaceae</taxon>
        <taxon>Saliceae</taxon>
        <taxon>Salix</taxon>
    </lineage>
</organism>
<proteinExistence type="predicted"/>
<keyword evidence="3" id="KW-1185">Reference proteome</keyword>
<name>A0A9Q0SFI2_SALVM</name>
<reference evidence="2" key="1">
    <citation type="submission" date="2022-11" db="EMBL/GenBank/DDBJ databases">
        <authorList>
            <person name="Hyden B.L."/>
            <person name="Feng K."/>
            <person name="Yates T."/>
            <person name="Jawdy S."/>
            <person name="Smart L.B."/>
            <person name="Muchero W."/>
        </authorList>
    </citation>
    <scope>NUCLEOTIDE SEQUENCE</scope>
    <source>
        <tissue evidence="2">Shoot tip</tissue>
    </source>
</reference>
<dbReference type="Proteomes" id="UP001151529">
    <property type="component" value="Chromosome 14"/>
</dbReference>
<sequence>MSVFILTDDTGIIEVIRHKHQIEGDEESHQSTAQVDVGAGSGVIPSSEKIRDLPSSSEMLAGQSVIWLGDVVDVKKDAETGITAEKLLDLVG</sequence>
<dbReference type="OrthoDB" id="10281056at2759"/>
<comment type="caution">
    <text evidence="2">The sequence shown here is derived from an EMBL/GenBank/DDBJ whole genome shotgun (WGS) entry which is preliminary data.</text>
</comment>
<reference evidence="2" key="2">
    <citation type="journal article" date="2023" name="Int. J. Mol. Sci.">
        <title>De Novo Assembly and Annotation of 11 Diverse Shrub Willow (Salix) Genomes Reveals Novel Gene Organization in Sex-Linked Regions.</title>
        <authorList>
            <person name="Hyden B."/>
            <person name="Feng K."/>
            <person name="Yates T.B."/>
            <person name="Jawdy S."/>
            <person name="Cereghino C."/>
            <person name="Smart L.B."/>
            <person name="Muchero W."/>
        </authorList>
    </citation>
    <scope>NUCLEOTIDE SEQUENCE [LARGE SCALE GENOMIC DNA]</scope>
    <source>
        <tissue evidence="2">Shoot tip</tissue>
    </source>
</reference>
<evidence type="ECO:0000256" key="1">
    <source>
        <dbReference type="SAM" id="MobiDB-lite"/>
    </source>
</evidence>